<dbReference type="InterPro" id="IPR020892">
    <property type="entry name" value="Cyclophilin-type_PPIase_CS"/>
</dbReference>
<dbReference type="AlphaFoldDB" id="A0A1F6M486"/>
<dbReference type="PIRSF" id="PIRSF001467">
    <property type="entry name" value="Peptidylpro_ismrse"/>
    <property type="match status" value="1"/>
</dbReference>
<dbReference type="Proteomes" id="UP000178742">
    <property type="component" value="Unassembled WGS sequence"/>
</dbReference>
<name>A0A1F6M486_9BACT</name>
<dbReference type="SUPFAM" id="SSF50891">
    <property type="entry name" value="Cyclophilin-like"/>
    <property type="match status" value="1"/>
</dbReference>
<dbReference type="InterPro" id="IPR024936">
    <property type="entry name" value="Cyclophilin-type_PPIase"/>
</dbReference>
<comment type="caution">
    <text evidence="7">The sequence shown here is derived from an EMBL/GenBank/DDBJ whole genome shotgun (WGS) entry which is preliminary data.</text>
</comment>
<dbReference type="PROSITE" id="PS00170">
    <property type="entry name" value="CSA_PPIASE_1"/>
    <property type="match status" value="1"/>
</dbReference>
<dbReference type="EC" id="5.2.1.8" evidence="5"/>
<keyword evidence="4 5" id="KW-0413">Isomerase</keyword>
<proteinExistence type="inferred from homology"/>
<dbReference type="InterPro" id="IPR029000">
    <property type="entry name" value="Cyclophilin-like_dom_sf"/>
</dbReference>
<organism evidence="7 8">
    <name type="scientific">Candidatus Magasanikbacteria bacterium RIFCSPHIGHO2_02_FULL_41_13</name>
    <dbReference type="NCBI Taxonomy" id="1798676"/>
    <lineage>
        <taxon>Bacteria</taxon>
        <taxon>Candidatus Magasanikiibacteriota</taxon>
    </lineage>
</organism>
<dbReference type="GO" id="GO:0003755">
    <property type="term" value="F:peptidyl-prolyl cis-trans isomerase activity"/>
    <property type="evidence" value="ECO:0007669"/>
    <property type="project" value="UniProtKB-UniRule"/>
</dbReference>
<dbReference type="GO" id="GO:0006457">
    <property type="term" value="P:protein folding"/>
    <property type="evidence" value="ECO:0007669"/>
    <property type="project" value="InterPro"/>
</dbReference>
<reference evidence="7 8" key="1">
    <citation type="journal article" date="2016" name="Nat. Commun.">
        <title>Thousands of microbial genomes shed light on interconnected biogeochemical processes in an aquifer system.</title>
        <authorList>
            <person name="Anantharaman K."/>
            <person name="Brown C.T."/>
            <person name="Hug L.A."/>
            <person name="Sharon I."/>
            <person name="Castelle C.J."/>
            <person name="Probst A.J."/>
            <person name="Thomas B.C."/>
            <person name="Singh A."/>
            <person name="Wilkins M.J."/>
            <person name="Karaoz U."/>
            <person name="Brodie E.L."/>
            <person name="Williams K.H."/>
            <person name="Hubbard S.S."/>
            <person name="Banfield J.F."/>
        </authorList>
    </citation>
    <scope>NUCLEOTIDE SEQUENCE [LARGE SCALE GENOMIC DNA]</scope>
</reference>
<comment type="catalytic activity">
    <reaction evidence="5">
        <text>[protein]-peptidylproline (omega=180) = [protein]-peptidylproline (omega=0)</text>
        <dbReference type="Rhea" id="RHEA:16237"/>
        <dbReference type="Rhea" id="RHEA-COMP:10747"/>
        <dbReference type="Rhea" id="RHEA-COMP:10748"/>
        <dbReference type="ChEBI" id="CHEBI:83833"/>
        <dbReference type="ChEBI" id="CHEBI:83834"/>
        <dbReference type="EC" id="5.2.1.8"/>
    </reaction>
</comment>
<accession>A0A1F6M486</accession>
<dbReference type="STRING" id="1798676.A3B90_00160"/>
<dbReference type="PANTHER" id="PTHR45625">
    <property type="entry name" value="PEPTIDYL-PROLYL CIS-TRANS ISOMERASE-RELATED"/>
    <property type="match status" value="1"/>
</dbReference>
<feature type="domain" description="PPIase cyclophilin-type" evidence="6">
    <location>
        <begin position="9"/>
        <end position="161"/>
    </location>
</feature>
<dbReference type="Pfam" id="PF00160">
    <property type="entry name" value="Pro_isomerase"/>
    <property type="match status" value="1"/>
</dbReference>
<keyword evidence="3 5" id="KW-0697">Rotamase</keyword>
<gene>
    <name evidence="7" type="ORF">A3B90_00160</name>
</gene>
<dbReference type="CDD" id="cd00317">
    <property type="entry name" value="cyclophilin"/>
    <property type="match status" value="1"/>
</dbReference>
<evidence type="ECO:0000259" key="6">
    <source>
        <dbReference type="PROSITE" id="PS50072"/>
    </source>
</evidence>
<evidence type="ECO:0000313" key="8">
    <source>
        <dbReference type="Proteomes" id="UP000178742"/>
    </source>
</evidence>
<dbReference type="InterPro" id="IPR044666">
    <property type="entry name" value="Cyclophilin_A-like"/>
</dbReference>
<dbReference type="PROSITE" id="PS50072">
    <property type="entry name" value="CSA_PPIASE_2"/>
    <property type="match status" value="1"/>
</dbReference>
<evidence type="ECO:0000256" key="1">
    <source>
        <dbReference type="ARBA" id="ARBA00002388"/>
    </source>
</evidence>
<evidence type="ECO:0000256" key="2">
    <source>
        <dbReference type="ARBA" id="ARBA00007365"/>
    </source>
</evidence>
<evidence type="ECO:0000256" key="3">
    <source>
        <dbReference type="ARBA" id="ARBA00023110"/>
    </source>
</evidence>
<protein>
    <recommendedName>
        <fullName evidence="5">Peptidyl-prolyl cis-trans isomerase</fullName>
        <shortName evidence="5">PPIase</shortName>
        <ecNumber evidence="5">5.2.1.8</ecNumber>
    </recommendedName>
</protein>
<evidence type="ECO:0000313" key="7">
    <source>
        <dbReference type="EMBL" id="OGH66471.1"/>
    </source>
</evidence>
<sequence length="164" mass="18295">MNTEVKKSITYIATLHTTEGDIEITLNKDQTPNTVENFVKLSKKNFYDNTIFHRVMKGFMIQGGDPEGTGRGGPGYRFDDEPFTGEYTRGTVAMANAGPDTNGSQFFIMHQDYPLDHAYVIFGHVSKGMEIVDTIVTAPVEFNGRERSKPVNPVKIKSVTIVEK</sequence>
<comment type="function">
    <text evidence="1 5">PPIases accelerate the folding of proteins. It catalyzes the cis-trans isomerization of proline imidic peptide bonds in oligopeptides.</text>
</comment>
<dbReference type="PANTHER" id="PTHR45625:SF4">
    <property type="entry name" value="PEPTIDYLPROLYL ISOMERASE DOMAIN AND WD REPEAT-CONTAINING PROTEIN 1"/>
    <property type="match status" value="1"/>
</dbReference>
<dbReference type="InterPro" id="IPR002130">
    <property type="entry name" value="Cyclophilin-type_PPIase_dom"/>
</dbReference>
<evidence type="ECO:0000256" key="5">
    <source>
        <dbReference type="RuleBase" id="RU363019"/>
    </source>
</evidence>
<comment type="similarity">
    <text evidence="2 5">Belongs to the cyclophilin-type PPIase family.</text>
</comment>
<evidence type="ECO:0000256" key="4">
    <source>
        <dbReference type="ARBA" id="ARBA00023235"/>
    </source>
</evidence>
<dbReference type="PRINTS" id="PR00153">
    <property type="entry name" value="CSAPPISMRASE"/>
</dbReference>
<dbReference type="Gene3D" id="2.40.100.10">
    <property type="entry name" value="Cyclophilin-like"/>
    <property type="match status" value="1"/>
</dbReference>
<dbReference type="EMBL" id="MFPX01000018">
    <property type="protein sequence ID" value="OGH66471.1"/>
    <property type="molecule type" value="Genomic_DNA"/>
</dbReference>